<name>A0ABR1FVN6_AURAN</name>
<dbReference type="Proteomes" id="UP001363151">
    <property type="component" value="Unassembled WGS sequence"/>
</dbReference>
<accession>A0ABR1FVN6</accession>
<evidence type="ECO:0000313" key="3">
    <source>
        <dbReference type="Proteomes" id="UP001363151"/>
    </source>
</evidence>
<dbReference type="EMBL" id="JBBJCI010000223">
    <property type="protein sequence ID" value="KAK7239584.1"/>
    <property type="molecule type" value="Genomic_DNA"/>
</dbReference>
<comment type="caution">
    <text evidence="2">The sequence shown here is derived from an EMBL/GenBank/DDBJ whole genome shotgun (WGS) entry which is preliminary data.</text>
</comment>
<evidence type="ECO:0008006" key="4">
    <source>
        <dbReference type="Google" id="ProtNLM"/>
    </source>
</evidence>
<organism evidence="2 3">
    <name type="scientific">Aureococcus anophagefferens</name>
    <name type="common">Harmful bloom alga</name>
    <dbReference type="NCBI Taxonomy" id="44056"/>
    <lineage>
        <taxon>Eukaryota</taxon>
        <taxon>Sar</taxon>
        <taxon>Stramenopiles</taxon>
        <taxon>Ochrophyta</taxon>
        <taxon>Pelagophyceae</taxon>
        <taxon>Pelagomonadales</taxon>
        <taxon>Pelagomonadaceae</taxon>
        <taxon>Aureococcus</taxon>
    </lineage>
</organism>
<reference evidence="2 3" key="1">
    <citation type="submission" date="2024-03" db="EMBL/GenBank/DDBJ databases">
        <title>Aureococcus anophagefferens CCMP1851 and Kratosvirus quantuckense: Draft genome of a second virus-susceptible host strain in the model system.</title>
        <authorList>
            <person name="Chase E."/>
            <person name="Truchon A.R."/>
            <person name="Schepens W."/>
            <person name="Wilhelm S.W."/>
        </authorList>
    </citation>
    <scope>NUCLEOTIDE SEQUENCE [LARGE SCALE GENOMIC DNA]</scope>
    <source>
        <strain evidence="2 3">CCMP1851</strain>
    </source>
</reference>
<protein>
    <recommendedName>
        <fullName evidence="4">DUF72 domain-containing protein</fullName>
    </recommendedName>
</protein>
<feature type="compositionally biased region" description="Low complexity" evidence="1">
    <location>
        <begin position="100"/>
        <end position="117"/>
    </location>
</feature>
<evidence type="ECO:0000256" key="1">
    <source>
        <dbReference type="SAM" id="MobiDB-lite"/>
    </source>
</evidence>
<proteinExistence type="predicted"/>
<feature type="region of interest" description="Disordered" evidence="1">
    <location>
        <begin position="51"/>
        <end position="117"/>
    </location>
</feature>
<sequence>MPGFPRGGGEGEAGGLDAWADHVSGGRDAYKCYHPRDVQFRFVVGAGDALAPEAPSLNAGAPPRAGPSTRTSPWSASSARTARASASSAGSAIDGRRRPTAAAARRPPSPRSSTRTG</sequence>
<keyword evidence="3" id="KW-1185">Reference proteome</keyword>
<feature type="compositionally biased region" description="Gly residues" evidence="1">
    <location>
        <begin position="1"/>
        <end position="14"/>
    </location>
</feature>
<feature type="region of interest" description="Disordered" evidence="1">
    <location>
        <begin position="1"/>
        <end position="21"/>
    </location>
</feature>
<feature type="compositionally biased region" description="Low complexity" evidence="1">
    <location>
        <begin position="68"/>
        <end position="92"/>
    </location>
</feature>
<evidence type="ECO:0000313" key="2">
    <source>
        <dbReference type="EMBL" id="KAK7239584.1"/>
    </source>
</evidence>
<gene>
    <name evidence="2" type="ORF">SO694_00028122</name>
</gene>